<dbReference type="PRINTS" id="PR00792">
    <property type="entry name" value="PEPSIN"/>
</dbReference>
<comment type="subcellular location">
    <subcellularLocation>
        <location evidence="1">Cell membrane</location>
        <topology evidence="1">Lipid-anchor</topology>
        <topology evidence="1">GPI-anchor</topology>
    </subcellularLocation>
</comment>
<evidence type="ECO:0000256" key="3">
    <source>
        <dbReference type="ARBA" id="ARBA00022622"/>
    </source>
</evidence>
<dbReference type="SUPFAM" id="SSF50630">
    <property type="entry name" value="Acid proteases"/>
    <property type="match status" value="1"/>
</dbReference>
<evidence type="ECO:0000313" key="16">
    <source>
        <dbReference type="EMBL" id="KIV96419.1"/>
    </source>
</evidence>
<gene>
    <name evidence="16" type="ORF">PV10_00291</name>
</gene>
<evidence type="ECO:0000256" key="1">
    <source>
        <dbReference type="ARBA" id="ARBA00004609"/>
    </source>
</evidence>
<reference evidence="16 17" key="1">
    <citation type="submission" date="2015-01" db="EMBL/GenBank/DDBJ databases">
        <title>The Genome Sequence of Exophiala mesophila CBS40295.</title>
        <authorList>
            <consortium name="The Broad Institute Genomics Platform"/>
            <person name="Cuomo C."/>
            <person name="de Hoog S."/>
            <person name="Gorbushina A."/>
            <person name="Stielow B."/>
            <person name="Teixiera M."/>
            <person name="Abouelleil A."/>
            <person name="Chapman S.B."/>
            <person name="Priest M."/>
            <person name="Young S.K."/>
            <person name="Wortman J."/>
            <person name="Nusbaum C."/>
            <person name="Birren B."/>
        </authorList>
    </citation>
    <scope>NUCLEOTIDE SEQUENCE [LARGE SCALE GENOMIC DNA]</scope>
    <source>
        <strain evidence="16 17">CBS 40295</strain>
    </source>
</reference>
<dbReference type="GO" id="GO:0006508">
    <property type="term" value="P:proteolysis"/>
    <property type="evidence" value="ECO:0007669"/>
    <property type="project" value="UniProtKB-KW"/>
</dbReference>
<dbReference type="InterPro" id="IPR021109">
    <property type="entry name" value="Peptidase_aspartic_dom_sf"/>
</dbReference>
<evidence type="ECO:0000256" key="13">
    <source>
        <dbReference type="SAM" id="Phobius"/>
    </source>
</evidence>
<dbReference type="HOGENOM" id="CLU_013253_9_3_1"/>
<feature type="disulfide bond" evidence="11">
    <location>
        <begin position="325"/>
        <end position="374"/>
    </location>
</feature>
<keyword evidence="13" id="KW-0812">Transmembrane</keyword>
<evidence type="ECO:0000256" key="4">
    <source>
        <dbReference type="ARBA" id="ARBA00022670"/>
    </source>
</evidence>
<keyword evidence="6" id="KW-0064">Aspartyl protease</keyword>
<feature type="domain" description="Peptidase A1" evidence="15">
    <location>
        <begin position="73"/>
        <end position="410"/>
    </location>
</feature>
<feature type="signal peptide" evidence="14">
    <location>
        <begin position="1"/>
        <end position="30"/>
    </location>
</feature>
<dbReference type="RefSeq" id="XP_016227993.1">
    <property type="nucleotide sequence ID" value="XM_016364344.1"/>
</dbReference>
<keyword evidence="4" id="KW-0645">Protease</keyword>
<keyword evidence="3" id="KW-0336">GPI-anchor</keyword>
<keyword evidence="7" id="KW-0378">Hydrolase</keyword>
<sequence>MFSGQFVMGKSTGFLLVATCLLSSIHSTWASPAPGVVGYNFERRLVDVSKAPHLARRQSGTVLSSLTNEILLYFINVTVGTPPQPFSLQLDTGSSDLWFPADNANVCQQNMNNCPVGTYDASASSTFEQLDLPDFQISYVDGTQIAGVYLSDVLNIGDTKLTNMTMAAALEANTRGVGVMGVGFQSGESSAFIQNNFTYPNVINVLKDQGHINALAYSLWLDDLESSTGSILFGGIDTNKFQGELISLPVQIDSRSGGVTSFTVAWTGLVASGGGQVTDLSPQEPQPAILDCGSTLTLLPDDIIDNIFNGVGVLTDPSYGNVVRCSLADDDLTFSFRFGGQNGPIVNVSLSEYVTPLLTTNGAQPTFDNGDPACTFAMRAAGSDPLLFGDSFLRSAYVVYDLENQQVAIAQTNFDAEPQNQNVQAIQSNGGIPGVSSTASAATVAQTFSGIPDITEATATATGSLAGGTSRSATFNLTPTTGSGASSTGSGSGSSKTSNAARSNMRSFDDTTHVLGLVALLFSCMVLGGSFVLL</sequence>
<dbReference type="STRING" id="212818.A0A0D1ZR29"/>
<evidence type="ECO:0000256" key="11">
    <source>
        <dbReference type="PIRSR" id="PIRSR601461-2"/>
    </source>
</evidence>
<dbReference type="Pfam" id="PF00026">
    <property type="entry name" value="Asp"/>
    <property type="match status" value="1"/>
</dbReference>
<evidence type="ECO:0000256" key="10">
    <source>
        <dbReference type="PIRSR" id="PIRSR601461-1"/>
    </source>
</evidence>
<dbReference type="AlphaFoldDB" id="A0A0D1ZR29"/>
<dbReference type="OrthoDB" id="771136at2759"/>
<dbReference type="GeneID" id="27318136"/>
<comment type="similarity">
    <text evidence="2">Belongs to the peptidase A1 family.</text>
</comment>
<dbReference type="OMA" id="TYLPQDM"/>
<feature type="chain" id="PRO_5002248103" description="Probable aspartic-type endopeptidase OPSB" evidence="14">
    <location>
        <begin position="31"/>
        <end position="534"/>
    </location>
</feature>
<evidence type="ECO:0000256" key="12">
    <source>
        <dbReference type="SAM" id="MobiDB-lite"/>
    </source>
</evidence>
<keyword evidence="13" id="KW-0472">Membrane</keyword>
<proteinExistence type="inferred from homology"/>
<organism evidence="16 17">
    <name type="scientific">Exophiala mesophila</name>
    <name type="common">Black yeast-like fungus</name>
    <dbReference type="NCBI Taxonomy" id="212818"/>
    <lineage>
        <taxon>Eukaryota</taxon>
        <taxon>Fungi</taxon>
        <taxon>Dikarya</taxon>
        <taxon>Ascomycota</taxon>
        <taxon>Pezizomycotina</taxon>
        <taxon>Eurotiomycetes</taxon>
        <taxon>Chaetothyriomycetidae</taxon>
        <taxon>Chaetothyriales</taxon>
        <taxon>Herpotrichiellaceae</taxon>
        <taxon>Exophiala</taxon>
    </lineage>
</organism>
<keyword evidence="3" id="KW-0325">Glycoprotein</keyword>
<evidence type="ECO:0000256" key="14">
    <source>
        <dbReference type="SAM" id="SignalP"/>
    </source>
</evidence>
<accession>A0A0D1ZR29</accession>
<dbReference type="GO" id="GO:0004190">
    <property type="term" value="F:aspartic-type endopeptidase activity"/>
    <property type="evidence" value="ECO:0007669"/>
    <property type="project" value="UniProtKB-KW"/>
</dbReference>
<dbReference type="Gene3D" id="2.40.70.10">
    <property type="entry name" value="Acid Proteases"/>
    <property type="match status" value="2"/>
</dbReference>
<feature type="active site" evidence="10">
    <location>
        <position position="91"/>
    </location>
</feature>
<evidence type="ECO:0000256" key="6">
    <source>
        <dbReference type="ARBA" id="ARBA00022750"/>
    </source>
</evidence>
<evidence type="ECO:0000256" key="5">
    <source>
        <dbReference type="ARBA" id="ARBA00022729"/>
    </source>
</evidence>
<feature type="region of interest" description="Disordered" evidence="12">
    <location>
        <begin position="471"/>
        <end position="503"/>
    </location>
</feature>
<keyword evidence="17" id="KW-1185">Reference proteome</keyword>
<feature type="transmembrane region" description="Helical" evidence="13">
    <location>
        <begin position="514"/>
        <end position="533"/>
    </location>
</feature>
<keyword evidence="5 14" id="KW-0732">Signal</keyword>
<evidence type="ECO:0000256" key="7">
    <source>
        <dbReference type="ARBA" id="ARBA00022801"/>
    </source>
</evidence>
<feature type="compositionally biased region" description="Low complexity" evidence="12">
    <location>
        <begin position="471"/>
        <end position="498"/>
    </location>
</feature>
<dbReference type="GO" id="GO:0005886">
    <property type="term" value="C:plasma membrane"/>
    <property type="evidence" value="ECO:0007669"/>
    <property type="project" value="UniProtKB-SubCell"/>
</dbReference>
<evidence type="ECO:0000313" key="17">
    <source>
        <dbReference type="Proteomes" id="UP000054302"/>
    </source>
</evidence>
<evidence type="ECO:0000256" key="2">
    <source>
        <dbReference type="ARBA" id="ARBA00007447"/>
    </source>
</evidence>
<keyword evidence="11" id="KW-1015">Disulfide bond</keyword>
<dbReference type="InterPro" id="IPR033121">
    <property type="entry name" value="PEPTIDASE_A1"/>
</dbReference>
<dbReference type="InterPro" id="IPR001461">
    <property type="entry name" value="Aspartic_peptidase_A1"/>
</dbReference>
<dbReference type="FunFam" id="2.40.70.10:FF:000011">
    <property type="entry name" value="Aspartic protease"/>
    <property type="match status" value="1"/>
</dbReference>
<keyword evidence="3" id="KW-0449">Lipoprotein</keyword>
<dbReference type="CDD" id="cd05474">
    <property type="entry name" value="SAP_like"/>
    <property type="match status" value="1"/>
</dbReference>
<evidence type="ECO:0000256" key="9">
    <source>
        <dbReference type="ARBA" id="ARBA00068059"/>
    </source>
</evidence>
<dbReference type="PANTHER" id="PTHR47966:SF65">
    <property type="entry name" value="ASPARTIC-TYPE ENDOPEPTIDASE"/>
    <property type="match status" value="1"/>
</dbReference>
<evidence type="ECO:0000256" key="8">
    <source>
        <dbReference type="ARBA" id="ARBA00067536"/>
    </source>
</evidence>
<evidence type="ECO:0000259" key="15">
    <source>
        <dbReference type="PROSITE" id="PS51767"/>
    </source>
</evidence>
<keyword evidence="13" id="KW-1133">Transmembrane helix</keyword>
<dbReference type="GO" id="GO:0098552">
    <property type="term" value="C:side of membrane"/>
    <property type="evidence" value="ECO:0007669"/>
    <property type="project" value="UniProtKB-KW"/>
</dbReference>
<dbReference type="Proteomes" id="UP000054302">
    <property type="component" value="Unassembled WGS sequence"/>
</dbReference>
<dbReference type="PROSITE" id="PS51767">
    <property type="entry name" value="PEPTIDASE_A1"/>
    <property type="match status" value="1"/>
</dbReference>
<dbReference type="InterPro" id="IPR033876">
    <property type="entry name" value="SAP-like"/>
</dbReference>
<protein>
    <recommendedName>
        <fullName evidence="9">Probable aspartic-type endopeptidase OPSB</fullName>
    </recommendedName>
    <alternativeName>
        <fullName evidence="8">Probable aspartic-type endopeptidase opsB</fullName>
    </alternativeName>
</protein>
<name>A0A0D1ZR29_EXOME</name>
<feature type="active site" evidence="10">
    <location>
        <position position="291"/>
    </location>
</feature>
<dbReference type="EMBL" id="KN847520">
    <property type="protein sequence ID" value="KIV96419.1"/>
    <property type="molecule type" value="Genomic_DNA"/>
</dbReference>
<dbReference type="VEuPathDB" id="FungiDB:PV10_00291"/>
<dbReference type="PANTHER" id="PTHR47966">
    <property type="entry name" value="BETA-SITE APP-CLEAVING ENZYME, ISOFORM A-RELATED"/>
    <property type="match status" value="1"/>
</dbReference>